<dbReference type="InterPro" id="IPR002347">
    <property type="entry name" value="SDR_fam"/>
</dbReference>
<dbReference type="SUPFAM" id="SSF51735">
    <property type="entry name" value="NAD(P)-binding Rossmann-fold domains"/>
    <property type="match status" value="1"/>
</dbReference>
<evidence type="ECO:0000313" key="2">
    <source>
        <dbReference type="Proteomes" id="UP001596208"/>
    </source>
</evidence>
<accession>A0ABW0B2X9</accession>
<protein>
    <submittedName>
        <fullName evidence="1">SDR family oxidoreductase</fullName>
    </submittedName>
</protein>
<dbReference type="InterPro" id="IPR036291">
    <property type="entry name" value="NAD(P)-bd_dom_sf"/>
</dbReference>
<dbReference type="RefSeq" id="WP_381822792.1">
    <property type="nucleotide sequence ID" value="NZ_JBHSKI010000004.1"/>
</dbReference>
<dbReference type="Proteomes" id="UP001596208">
    <property type="component" value="Unassembled WGS sequence"/>
</dbReference>
<sequence length="96" mass="9972">MPEEATGGSEGAGVDAEGVLELGRTEGGLPGAIQVEAENALPARHRARPEDQIKRQCVPRRGRPEDVAALVAFLVGPSASLITGQSVHVDGGWLVH</sequence>
<proteinExistence type="predicted"/>
<comment type="caution">
    <text evidence="1">The sequence shown here is derived from an EMBL/GenBank/DDBJ whole genome shotgun (WGS) entry which is preliminary data.</text>
</comment>
<dbReference type="EMBL" id="JBHSKI010000004">
    <property type="protein sequence ID" value="MFC5171347.1"/>
    <property type="molecule type" value="Genomic_DNA"/>
</dbReference>
<organism evidence="1 2">
    <name type="scientific">Streptomyces mutomycini</name>
    <dbReference type="NCBI Taxonomy" id="284036"/>
    <lineage>
        <taxon>Bacteria</taxon>
        <taxon>Bacillati</taxon>
        <taxon>Actinomycetota</taxon>
        <taxon>Actinomycetes</taxon>
        <taxon>Kitasatosporales</taxon>
        <taxon>Streptomycetaceae</taxon>
        <taxon>Streptomyces</taxon>
    </lineage>
</organism>
<name>A0ABW0B2X9_9ACTN</name>
<evidence type="ECO:0000313" key="1">
    <source>
        <dbReference type="EMBL" id="MFC5171347.1"/>
    </source>
</evidence>
<keyword evidence="2" id="KW-1185">Reference proteome</keyword>
<dbReference type="Gene3D" id="3.40.50.720">
    <property type="entry name" value="NAD(P)-binding Rossmann-like Domain"/>
    <property type="match status" value="1"/>
</dbReference>
<dbReference type="Pfam" id="PF13561">
    <property type="entry name" value="adh_short_C2"/>
    <property type="match status" value="1"/>
</dbReference>
<reference evidence="2" key="1">
    <citation type="journal article" date="2019" name="Int. J. Syst. Evol. Microbiol.">
        <title>The Global Catalogue of Microorganisms (GCM) 10K type strain sequencing project: providing services to taxonomists for standard genome sequencing and annotation.</title>
        <authorList>
            <consortium name="The Broad Institute Genomics Platform"/>
            <consortium name="The Broad Institute Genome Sequencing Center for Infectious Disease"/>
            <person name="Wu L."/>
            <person name="Ma J."/>
        </authorList>
    </citation>
    <scope>NUCLEOTIDE SEQUENCE [LARGE SCALE GENOMIC DNA]</scope>
    <source>
        <strain evidence="2">CGMCC 4.1721</strain>
    </source>
</reference>
<gene>
    <name evidence="1" type="ORF">ACFPRK_12185</name>
</gene>